<gene>
    <name evidence="2" type="ORF">D4764_14G0011890</name>
</gene>
<name>A0A5C6P7N0_9TELE</name>
<dbReference type="Proteomes" id="UP000324091">
    <property type="component" value="Chromosome 14"/>
</dbReference>
<reference evidence="2 3" key="1">
    <citation type="submission" date="2019-04" db="EMBL/GenBank/DDBJ databases">
        <title>Chromosome genome assembly for Takifugu flavidus.</title>
        <authorList>
            <person name="Xiao S."/>
        </authorList>
    </citation>
    <scope>NUCLEOTIDE SEQUENCE [LARGE SCALE GENOMIC DNA]</scope>
    <source>
        <strain evidence="2">HTHZ2018</strain>
        <tissue evidence="2">Muscle</tissue>
    </source>
</reference>
<accession>A0A5C6P7N0</accession>
<sequence length="178" mass="20546">MWILTGTRGHKRTTISPEARRHSRQYSCAKRVRGDNPRGKVETDSGRISAQQINTALTSTQPDEQPRSAALRTHKHYENLHLQLRGQTAELKTILRINNSSDRRTDGRTDGPDQLRLCGQFQQRKEEEEEEGEKEMEKGEEEEEEEGEKEMEKGGKRRKGRRRRRRGRRGEEGALGAV</sequence>
<organism evidence="2 3">
    <name type="scientific">Takifugu flavidus</name>
    <name type="common">sansaifugu</name>
    <dbReference type="NCBI Taxonomy" id="433684"/>
    <lineage>
        <taxon>Eukaryota</taxon>
        <taxon>Metazoa</taxon>
        <taxon>Chordata</taxon>
        <taxon>Craniata</taxon>
        <taxon>Vertebrata</taxon>
        <taxon>Euteleostomi</taxon>
        <taxon>Actinopterygii</taxon>
        <taxon>Neopterygii</taxon>
        <taxon>Teleostei</taxon>
        <taxon>Neoteleostei</taxon>
        <taxon>Acanthomorphata</taxon>
        <taxon>Eupercaria</taxon>
        <taxon>Tetraodontiformes</taxon>
        <taxon>Tetradontoidea</taxon>
        <taxon>Tetraodontidae</taxon>
        <taxon>Takifugu</taxon>
    </lineage>
</organism>
<feature type="compositionally biased region" description="Basic residues" evidence="1">
    <location>
        <begin position="155"/>
        <end position="168"/>
    </location>
</feature>
<protein>
    <submittedName>
        <fullName evidence="2">Uncharacterized protein</fullName>
    </submittedName>
</protein>
<proteinExistence type="predicted"/>
<feature type="region of interest" description="Disordered" evidence="1">
    <location>
        <begin position="95"/>
        <end position="178"/>
    </location>
</feature>
<feature type="compositionally biased region" description="Acidic residues" evidence="1">
    <location>
        <begin position="127"/>
        <end position="149"/>
    </location>
</feature>
<comment type="caution">
    <text evidence="2">The sequence shown here is derived from an EMBL/GenBank/DDBJ whole genome shotgun (WGS) entry which is preliminary data.</text>
</comment>
<evidence type="ECO:0000313" key="2">
    <source>
        <dbReference type="EMBL" id="TWW75186.1"/>
    </source>
</evidence>
<evidence type="ECO:0000313" key="3">
    <source>
        <dbReference type="Proteomes" id="UP000324091"/>
    </source>
</evidence>
<evidence type="ECO:0000256" key="1">
    <source>
        <dbReference type="SAM" id="MobiDB-lite"/>
    </source>
</evidence>
<dbReference type="AlphaFoldDB" id="A0A5C6P7N0"/>
<keyword evidence="3" id="KW-1185">Reference proteome</keyword>
<feature type="compositionally biased region" description="Basic and acidic residues" evidence="1">
    <location>
        <begin position="101"/>
        <end position="113"/>
    </location>
</feature>
<dbReference type="EMBL" id="RHFK02000006">
    <property type="protein sequence ID" value="TWW75186.1"/>
    <property type="molecule type" value="Genomic_DNA"/>
</dbReference>